<organism evidence="6 7">
    <name type="scientific">Pusillimonas minor</name>
    <dbReference type="NCBI Taxonomy" id="2697024"/>
    <lineage>
        <taxon>Bacteria</taxon>
        <taxon>Pseudomonadati</taxon>
        <taxon>Pseudomonadota</taxon>
        <taxon>Betaproteobacteria</taxon>
        <taxon>Burkholderiales</taxon>
        <taxon>Alcaligenaceae</taxon>
        <taxon>Pusillimonas</taxon>
    </lineage>
</organism>
<evidence type="ECO:0000256" key="4">
    <source>
        <dbReference type="RuleBase" id="RU004514"/>
    </source>
</evidence>
<keyword evidence="1 2" id="KW-0663">Pyridoxal phosphate</keyword>
<name>A0A842HTW6_9BURK</name>
<dbReference type="Gene3D" id="3.20.20.10">
    <property type="entry name" value="Alanine racemase"/>
    <property type="match status" value="1"/>
</dbReference>
<dbReference type="InterPro" id="IPR029066">
    <property type="entry name" value="PLP-binding_barrel"/>
</dbReference>
<evidence type="ECO:0000256" key="3">
    <source>
        <dbReference type="PIRSR" id="PIRSR004848-1"/>
    </source>
</evidence>
<dbReference type="PIRSF" id="PIRSF004848">
    <property type="entry name" value="YBL036c_PLPDEIII"/>
    <property type="match status" value="1"/>
</dbReference>
<dbReference type="AlphaFoldDB" id="A0A842HTW6"/>
<comment type="caution">
    <text evidence="6">The sequence shown here is derived from an EMBL/GenBank/DDBJ whole genome shotgun (WGS) entry which is preliminary data.</text>
</comment>
<evidence type="ECO:0000256" key="1">
    <source>
        <dbReference type="ARBA" id="ARBA00022898"/>
    </source>
</evidence>
<dbReference type="Proteomes" id="UP000545386">
    <property type="component" value="Unassembled WGS sequence"/>
</dbReference>
<feature type="domain" description="Alanine racemase N-terminal" evidence="5">
    <location>
        <begin position="9"/>
        <end position="228"/>
    </location>
</feature>
<evidence type="ECO:0000259" key="5">
    <source>
        <dbReference type="Pfam" id="PF01168"/>
    </source>
</evidence>
<feature type="modified residue" description="N6-(pyridoxal phosphate)lysine" evidence="2 3">
    <location>
        <position position="37"/>
    </location>
</feature>
<protein>
    <recommendedName>
        <fullName evidence="2">Pyridoxal phosphate homeostasis protein</fullName>
        <shortName evidence="2">PLP homeostasis protein</shortName>
    </recommendedName>
</protein>
<proteinExistence type="inferred from homology"/>
<comment type="cofactor">
    <cofactor evidence="3">
        <name>pyridoxal 5'-phosphate</name>
        <dbReference type="ChEBI" id="CHEBI:597326"/>
    </cofactor>
</comment>
<reference evidence="6 7" key="1">
    <citation type="submission" date="2020-08" db="EMBL/GenBank/DDBJ databases">
        <title>Paraeoetvoesia sp. YC-7-48 draft genome sequence.</title>
        <authorList>
            <person name="Yao L."/>
        </authorList>
    </citation>
    <scope>NUCLEOTIDE SEQUENCE [LARGE SCALE GENOMIC DNA]</scope>
    <source>
        <strain evidence="7">YC-7-48</strain>
    </source>
</reference>
<dbReference type="PANTHER" id="PTHR10146:SF14">
    <property type="entry name" value="PYRIDOXAL PHOSPHATE HOMEOSTASIS PROTEIN"/>
    <property type="match status" value="1"/>
</dbReference>
<dbReference type="Pfam" id="PF01168">
    <property type="entry name" value="Ala_racemase_N"/>
    <property type="match status" value="1"/>
</dbReference>
<comment type="similarity">
    <text evidence="2 4">Belongs to the pyridoxal phosphate-binding protein YggS/PROSC family.</text>
</comment>
<accession>A0A842HTW6</accession>
<keyword evidence="7" id="KW-1185">Reference proteome</keyword>
<dbReference type="HAMAP" id="MF_02087">
    <property type="entry name" value="PLP_homeostasis"/>
    <property type="match status" value="1"/>
</dbReference>
<sequence>MSDSMKQRLDAIRMRMAQVCARVGRDAADVHLLAVSKTFDANAIREAAALGLNAFGESRLQELRDKLPQLADLDLRWVLIGHLQTNKAKDAARWVHEVQSLDRLALAEVLHRRLQDEGRSIDVLVQVKTSPEPSKFGLDPADLPDFLDALKGFPALRVKGLMTLAINADDEQAVRGCFRRLRQLRDEAQAAGHDDVRRLSMGMTGDFEWAIEEGATDIRIGSALFGVRDYAPH</sequence>
<dbReference type="CDD" id="cd00635">
    <property type="entry name" value="PLPDE_III_YBL036c_like"/>
    <property type="match status" value="1"/>
</dbReference>
<dbReference type="NCBIfam" id="TIGR00044">
    <property type="entry name" value="YggS family pyridoxal phosphate-dependent enzyme"/>
    <property type="match status" value="1"/>
</dbReference>
<evidence type="ECO:0000313" key="6">
    <source>
        <dbReference type="EMBL" id="MBC2770661.1"/>
    </source>
</evidence>
<dbReference type="FunFam" id="3.20.20.10:FF:000018">
    <property type="entry name" value="Pyridoxal phosphate homeostasis protein"/>
    <property type="match status" value="1"/>
</dbReference>
<dbReference type="InterPro" id="IPR011078">
    <property type="entry name" value="PyrdxlP_homeostasis"/>
</dbReference>
<evidence type="ECO:0000256" key="2">
    <source>
        <dbReference type="HAMAP-Rule" id="MF_02087"/>
    </source>
</evidence>
<dbReference type="EMBL" id="JACJUU010000011">
    <property type="protein sequence ID" value="MBC2770661.1"/>
    <property type="molecule type" value="Genomic_DNA"/>
</dbReference>
<gene>
    <name evidence="6" type="ORF">GTU67_12160</name>
</gene>
<comment type="function">
    <text evidence="2">Pyridoxal 5'-phosphate (PLP)-binding protein, which is involved in PLP homeostasis.</text>
</comment>
<dbReference type="InterPro" id="IPR001608">
    <property type="entry name" value="Ala_racemase_N"/>
</dbReference>
<evidence type="ECO:0000313" key="7">
    <source>
        <dbReference type="Proteomes" id="UP000545386"/>
    </source>
</evidence>
<dbReference type="PANTHER" id="PTHR10146">
    <property type="entry name" value="PROLINE SYNTHETASE CO-TRANSCRIBED BACTERIAL HOMOLOG PROTEIN"/>
    <property type="match status" value="1"/>
</dbReference>
<dbReference type="RefSeq" id="WP_185780339.1">
    <property type="nucleotide sequence ID" value="NZ_JACJUU010000011.1"/>
</dbReference>
<dbReference type="GO" id="GO:0030170">
    <property type="term" value="F:pyridoxal phosphate binding"/>
    <property type="evidence" value="ECO:0007669"/>
    <property type="project" value="UniProtKB-UniRule"/>
</dbReference>
<dbReference type="SUPFAM" id="SSF51419">
    <property type="entry name" value="PLP-binding barrel"/>
    <property type="match status" value="1"/>
</dbReference>